<dbReference type="PANTHER" id="PTHR11977">
    <property type="entry name" value="VILLIN"/>
    <property type="match status" value="1"/>
</dbReference>
<dbReference type="SUPFAM" id="SSF55753">
    <property type="entry name" value="Actin depolymerizing proteins"/>
    <property type="match status" value="3"/>
</dbReference>
<dbReference type="PANTHER" id="PTHR11977:SF130">
    <property type="entry name" value="SEVERIN"/>
    <property type="match status" value="1"/>
</dbReference>
<dbReference type="GO" id="GO:0008154">
    <property type="term" value="P:actin polymerization or depolymerization"/>
    <property type="evidence" value="ECO:0007669"/>
    <property type="project" value="TreeGrafter"/>
</dbReference>
<dbReference type="Gene3D" id="3.40.20.10">
    <property type="entry name" value="Severin"/>
    <property type="match status" value="3"/>
</dbReference>
<feature type="domain" description="Gelsolin-like" evidence="5">
    <location>
        <begin position="316"/>
        <end position="382"/>
    </location>
</feature>
<dbReference type="CDD" id="cd11290">
    <property type="entry name" value="gelsolin_S1_like"/>
    <property type="match status" value="1"/>
</dbReference>
<organism evidence="6">
    <name type="scientific">Trieres chinensis</name>
    <name type="common">Marine centric diatom</name>
    <name type="synonym">Odontella sinensis</name>
    <dbReference type="NCBI Taxonomy" id="1514140"/>
    <lineage>
        <taxon>Eukaryota</taxon>
        <taxon>Sar</taxon>
        <taxon>Stramenopiles</taxon>
        <taxon>Ochrophyta</taxon>
        <taxon>Bacillariophyta</taxon>
        <taxon>Mediophyceae</taxon>
        <taxon>Biddulphiophycidae</taxon>
        <taxon>Eupodiscales</taxon>
        <taxon>Parodontellaceae</taxon>
        <taxon>Trieres</taxon>
    </lineage>
</organism>
<dbReference type="EMBL" id="HBGO01029669">
    <property type="protein sequence ID" value="CAD9353575.1"/>
    <property type="molecule type" value="Transcribed_RNA"/>
</dbReference>
<evidence type="ECO:0000259" key="5">
    <source>
        <dbReference type="Pfam" id="PF00626"/>
    </source>
</evidence>
<dbReference type="GO" id="GO:0051015">
    <property type="term" value="F:actin filament binding"/>
    <property type="evidence" value="ECO:0007669"/>
    <property type="project" value="InterPro"/>
</dbReference>
<keyword evidence="4" id="KW-0009">Actin-binding</keyword>
<feature type="domain" description="Gelsolin-like" evidence="5">
    <location>
        <begin position="57"/>
        <end position="138"/>
    </location>
</feature>
<dbReference type="GO" id="GO:0051693">
    <property type="term" value="P:actin filament capping"/>
    <property type="evidence" value="ECO:0007669"/>
    <property type="project" value="UniProtKB-KW"/>
</dbReference>
<keyword evidence="2" id="KW-0117">Actin capping</keyword>
<dbReference type="Pfam" id="PF00626">
    <property type="entry name" value="Gelsolin"/>
    <property type="match status" value="3"/>
</dbReference>
<dbReference type="InterPro" id="IPR007123">
    <property type="entry name" value="Gelsolin-like_dom"/>
</dbReference>
<dbReference type="SMART" id="SM00262">
    <property type="entry name" value="GEL"/>
    <property type="match status" value="3"/>
</dbReference>
<feature type="domain" description="Gelsolin-like" evidence="5">
    <location>
        <begin position="188"/>
        <end position="238"/>
    </location>
</feature>
<dbReference type="InterPro" id="IPR029006">
    <property type="entry name" value="ADF-H/Gelsolin-like_dom_sf"/>
</dbReference>
<gene>
    <name evidence="6" type="ORF">OSIN01602_LOCUS17025</name>
</gene>
<proteinExistence type="inferred from homology"/>
<dbReference type="PRINTS" id="PR00597">
    <property type="entry name" value="GELSOLIN"/>
</dbReference>
<dbReference type="GO" id="GO:0005737">
    <property type="term" value="C:cytoplasm"/>
    <property type="evidence" value="ECO:0007669"/>
    <property type="project" value="TreeGrafter"/>
</dbReference>
<dbReference type="InterPro" id="IPR007122">
    <property type="entry name" value="Villin/Gelsolin"/>
</dbReference>
<evidence type="ECO:0000256" key="1">
    <source>
        <dbReference type="ARBA" id="ARBA00008418"/>
    </source>
</evidence>
<evidence type="ECO:0000256" key="2">
    <source>
        <dbReference type="ARBA" id="ARBA00022467"/>
    </source>
</evidence>
<evidence type="ECO:0000256" key="4">
    <source>
        <dbReference type="ARBA" id="ARBA00023203"/>
    </source>
</evidence>
<comment type="similarity">
    <text evidence="1">Belongs to the villin/gelsolin family.</text>
</comment>
<evidence type="ECO:0000256" key="3">
    <source>
        <dbReference type="ARBA" id="ARBA00022737"/>
    </source>
</evidence>
<dbReference type="GO" id="GO:0015629">
    <property type="term" value="C:actin cytoskeleton"/>
    <property type="evidence" value="ECO:0007669"/>
    <property type="project" value="TreeGrafter"/>
</dbReference>
<name>A0A7S1ZZP7_TRICV</name>
<dbReference type="AlphaFoldDB" id="A0A7S1ZZP7"/>
<sequence length="401" mass="45274">MMRKPDKINWKDTNLALIGSELDRKIEEAAAQNEPQWTNVGQSVELRVWRIEKFIVKPWPKSKYGKFHTGDSYVILNTFKPDPTKPKLSFDVHIWIGDESTQDEYGTAAYKMVELDDKLGGAAVQHREVQRKESDKFLGYFHQKITYLAGGIESGFNHVEPSVAEPHLYRIKGTKKNLTLTQLSVRKDQLNSGDVFILVAGEEKVWMWIGSEANPEERAKGVEVARAFCKRGTVTVLDEGTNDGETEAAEFWSYLPGKVKTLGIFNKSLHIKEADDMDTKVKRFTPTLFRLPDDMGGAIKKVATASYVSTASEALKIKRTDLDHRHGFLLDTGFHIYLWIGQDAVRSAKVAAIPQSTAYFKKYKRPMMPVSMLKAGQETPAFNDHFYDPPENAACCACNIM</sequence>
<accession>A0A7S1ZZP7</accession>
<keyword evidence="3" id="KW-0677">Repeat</keyword>
<protein>
    <recommendedName>
        <fullName evidence="5">Gelsolin-like domain-containing protein</fullName>
    </recommendedName>
</protein>
<reference evidence="6" key="1">
    <citation type="submission" date="2021-01" db="EMBL/GenBank/DDBJ databases">
        <authorList>
            <person name="Corre E."/>
            <person name="Pelletier E."/>
            <person name="Niang G."/>
            <person name="Scheremetjew M."/>
            <person name="Finn R."/>
            <person name="Kale V."/>
            <person name="Holt S."/>
            <person name="Cochrane G."/>
            <person name="Meng A."/>
            <person name="Brown T."/>
            <person name="Cohen L."/>
        </authorList>
    </citation>
    <scope>NUCLEOTIDE SEQUENCE</scope>
    <source>
        <strain evidence="6">Grunow 1884</strain>
    </source>
</reference>
<evidence type="ECO:0000313" key="6">
    <source>
        <dbReference type="EMBL" id="CAD9353575.1"/>
    </source>
</evidence>
<dbReference type="FunFam" id="3.40.20.10:FF:000043">
    <property type="entry name" value="macrophage-capping protein-like isoform X2"/>
    <property type="match status" value="1"/>
</dbReference>